<dbReference type="STRING" id="233100.SAMN05216526_1218"/>
<evidence type="ECO:0000256" key="5">
    <source>
        <dbReference type="PROSITE-ProRule" id="PRU00277"/>
    </source>
</evidence>
<feature type="signal peptide" evidence="7">
    <location>
        <begin position="1"/>
        <end position="22"/>
    </location>
</feature>
<feature type="chain" id="PRO_5012142021" description="Peptidyl-prolyl cis-trans isomerase" evidence="7">
    <location>
        <begin position="23"/>
        <end position="255"/>
    </location>
</feature>
<dbReference type="SMART" id="SM00450">
    <property type="entry name" value="RHOD"/>
    <property type="match status" value="1"/>
</dbReference>
<feature type="domain" description="Rhodanese" evidence="9">
    <location>
        <begin position="145"/>
        <end position="244"/>
    </location>
</feature>
<evidence type="ECO:0000256" key="1">
    <source>
        <dbReference type="ARBA" id="ARBA00000971"/>
    </source>
</evidence>
<dbReference type="SUPFAM" id="SSF54534">
    <property type="entry name" value="FKBP-like"/>
    <property type="match status" value="1"/>
</dbReference>
<evidence type="ECO:0000313" key="11">
    <source>
        <dbReference type="Proteomes" id="UP000223759"/>
    </source>
</evidence>
<dbReference type="Gene3D" id="3.10.50.40">
    <property type="match status" value="1"/>
</dbReference>
<dbReference type="CDD" id="cd00158">
    <property type="entry name" value="RHOD"/>
    <property type="match status" value="1"/>
</dbReference>
<dbReference type="InterPro" id="IPR036873">
    <property type="entry name" value="Rhodanese-like_dom_sf"/>
</dbReference>
<dbReference type="Pfam" id="PF00254">
    <property type="entry name" value="FKBP_C"/>
    <property type="match status" value="1"/>
</dbReference>
<dbReference type="PANTHER" id="PTHR43811">
    <property type="entry name" value="FKBP-TYPE PEPTIDYL-PROLYL CIS-TRANS ISOMERASE FKPA"/>
    <property type="match status" value="1"/>
</dbReference>
<dbReference type="EMBL" id="FTPK01000002">
    <property type="protein sequence ID" value="SIT70035.1"/>
    <property type="molecule type" value="Genomic_DNA"/>
</dbReference>
<comment type="similarity">
    <text evidence="2 6">Belongs to the FKBP-type PPIase family.</text>
</comment>
<dbReference type="GO" id="GO:0003755">
    <property type="term" value="F:peptidyl-prolyl cis-trans isomerase activity"/>
    <property type="evidence" value="ECO:0007669"/>
    <property type="project" value="UniProtKB-UniRule"/>
</dbReference>
<keyword evidence="11" id="KW-1185">Reference proteome</keyword>
<comment type="catalytic activity">
    <reaction evidence="1 5 6">
        <text>[protein]-peptidylproline (omega=180) = [protein]-peptidylproline (omega=0)</text>
        <dbReference type="Rhea" id="RHEA:16237"/>
        <dbReference type="Rhea" id="RHEA-COMP:10747"/>
        <dbReference type="Rhea" id="RHEA-COMP:10748"/>
        <dbReference type="ChEBI" id="CHEBI:83833"/>
        <dbReference type="ChEBI" id="CHEBI:83834"/>
        <dbReference type="EC" id="5.2.1.8"/>
    </reaction>
</comment>
<evidence type="ECO:0000259" key="8">
    <source>
        <dbReference type="PROSITE" id="PS50059"/>
    </source>
</evidence>
<evidence type="ECO:0000313" key="10">
    <source>
        <dbReference type="EMBL" id="SIT70035.1"/>
    </source>
</evidence>
<feature type="domain" description="PPIase FKBP-type" evidence="8">
    <location>
        <begin position="41"/>
        <end position="129"/>
    </location>
</feature>
<dbReference type="EC" id="5.2.1.8" evidence="6"/>
<dbReference type="Gene3D" id="3.40.250.10">
    <property type="entry name" value="Rhodanese-like domain"/>
    <property type="match status" value="1"/>
</dbReference>
<organism evidence="10 11">
    <name type="scientific">Ectothiorhodosinus mongolicus</name>
    <dbReference type="NCBI Taxonomy" id="233100"/>
    <lineage>
        <taxon>Bacteria</taxon>
        <taxon>Pseudomonadati</taxon>
        <taxon>Pseudomonadota</taxon>
        <taxon>Gammaproteobacteria</taxon>
        <taxon>Chromatiales</taxon>
        <taxon>Ectothiorhodospiraceae</taxon>
        <taxon>Ectothiorhodosinus</taxon>
    </lineage>
</organism>
<dbReference type="AlphaFoldDB" id="A0A1R3W2B2"/>
<protein>
    <recommendedName>
        <fullName evidence="6">Peptidyl-prolyl cis-trans isomerase</fullName>
        <ecNumber evidence="6">5.2.1.8</ecNumber>
    </recommendedName>
</protein>
<dbReference type="FunFam" id="3.10.50.40:FF:000006">
    <property type="entry name" value="Peptidyl-prolyl cis-trans isomerase"/>
    <property type="match status" value="1"/>
</dbReference>
<reference evidence="10 11" key="1">
    <citation type="submission" date="2017-01" db="EMBL/GenBank/DDBJ databases">
        <authorList>
            <person name="Mah S.A."/>
            <person name="Swanson W.J."/>
            <person name="Moy G.W."/>
            <person name="Vacquier V.D."/>
        </authorList>
    </citation>
    <scope>NUCLEOTIDE SEQUENCE [LARGE SCALE GENOMIC DNA]</scope>
    <source>
        <strain evidence="10 11">M9</strain>
    </source>
</reference>
<gene>
    <name evidence="10" type="ORF">SAMN05216526_1218</name>
</gene>
<evidence type="ECO:0000259" key="9">
    <source>
        <dbReference type="PROSITE" id="PS50206"/>
    </source>
</evidence>
<evidence type="ECO:0000256" key="3">
    <source>
        <dbReference type="ARBA" id="ARBA00023110"/>
    </source>
</evidence>
<keyword evidence="7" id="KW-0732">Signal</keyword>
<keyword evidence="4 5" id="KW-0413">Isomerase</keyword>
<dbReference type="InterPro" id="IPR001179">
    <property type="entry name" value="PPIase_FKBP_dom"/>
</dbReference>
<evidence type="ECO:0000256" key="4">
    <source>
        <dbReference type="ARBA" id="ARBA00023235"/>
    </source>
</evidence>
<name>A0A1R3W2B2_9GAMM</name>
<dbReference type="OrthoDB" id="9814548at2"/>
<evidence type="ECO:0000256" key="2">
    <source>
        <dbReference type="ARBA" id="ARBA00006577"/>
    </source>
</evidence>
<dbReference type="SUPFAM" id="SSF52821">
    <property type="entry name" value="Rhodanese/Cell cycle control phosphatase"/>
    <property type="match status" value="1"/>
</dbReference>
<sequence length="255" mass="27813">MSLRRLSLLVVIWASVISLSQANELGIQDLHVGTGVEAQPQFTLEMHYTGWLEDGTQFDSSHDRGQPLSLVLGQGQVIPGWEMGIRGMKVGGKRELIIPPALAYGTRGAGNVIPPNATLRFEVELVSAEPPPFSNVNNDELQALIDAGTKVIDIRRPDEWQQSGVVPGSYLITAFDAQGRFIPQFAQSLSEVVSQDESFVIICRVGNRTGVLARAMVEQGVYPNVQNVTEGIVSWIGEQREVRSQCPSLESGSRC</sequence>
<accession>A0A1R3W2B2</accession>
<dbReference type="PROSITE" id="PS50206">
    <property type="entry name" value="RHODANESE_3"/>
    <property type="match status" value="1"/>
</dbReference>
<dbReference type="InterPro" id="IPR046357">
    <property type="entry name" value="PPIase_dom_sf"/>
</dbReference>
<dbReference type="RefSeq" id="WP_076755608.1">
    <property type="nucleotide sequence ID" value="NZ_CP023018.1"/>
</dbReference>
<dbReference type="PANTHER" id="PTHR43811:SF19">
    <property type="entry name" value="39 KDA FK506-BINDING NUCLEAR PROTEIN"/>
    <property type="match status" value="1"/>
</dbReference>
<dbReference type="PROSITE" id="PS50059">
    <property type="entry name" value="FKBP_PPIASE"/>
    <property type="match status" value="1"/>
</dbReference>
<dbReference type="Pfam" id="PF00581">
    <property type="entry name" value="Rhodanese"/>
    <property type="match status" value="1"/>
</dbReference>
<dbReference type="Proteomes" id="UP000223759">
    <property type="component" value="Unassembled WGS sequence"/>
</dbReference>
<dbReference type="InterPro" id="IPR001763">
    <property type="entry name" value="Rhodanese-like_dom"/>
</dbReference>
<keyword evidence="3 5" id="KW-0697">Rotamase</keyword>
<evidence type="ECO:0000256" key="6">
    <source>
        <dbReference type="RuleBase" id="RU003915"/>
    </source>
</evidence>
<evidence type="ECO:0000256" key="7">
    <source>
        <dbReference type="SAM" id="SignalP"/>
    </source>
</evidence>
<proteinExistence type="inferred from homology"/>